<accession>A0A8D3CP36</accession>
<reference evidence="2" key="1">
    <citation type="submission" date="2023-05" db="EMBL/GenBank/DDBJ databases">
        <title>High-quality long-read genome of Scophthalmus maximus.</title>
        <authorList>
            <person name="Lien S."/>
            <person name="Martinez P."/>
        </authorList>
    </citation>
    <scope>NUCLEOTIDE SEQUENCE [LARGE SCALE GENOMIC DNA]</scope>
</reference>
<feature type="transmembrane region" description="Helical" evidence="1">
    <location>
        <begin position="12"/>
        <end position="31"/>
    </location>
</feature>
<sequence length="107" mass="11742">RRNHLAASTLHCVSLFNCLIAPVIFLSAVLWRMARASCLLQETLHFCAPAYQNCAAKPLSCDTAENIHTSIRLRLRRLTVVAGNIFPHVCSVNGCSTTATMQGGFHM</sequence>
<evidence type="ECO:0000313" key="2">
    <source>
        <dbReference type="Ensembl" id="ENSSMAP00000049044.1"/>
    </source>
</evidence>
<name>A0A8D3CP36_SCOMX</name>
<keyword evidence="1" id="KW-1133">Transmembrane helix</keyword>
<dbReference type="Proteomes" id="UP000694558">
    <property type="component" value="Chromosome 5"/>
</dbReference>
<protein>
    <submittedName>
        <fullName evidence="2">Uncharacterized protein</fullName>
    </submittedName>
</protein>
<organism evidence="2 3">
    <name type="scientific">Scophthalmus maximus</name>
    <name type="common">Turbot</name>
    <name type="synonym">Psetta maxima</name>
    <dbReference type="NCBI Taxonomy" id="52904"/>
    <lineage>
        <taxon>Eukaryota</taxon>
        <taxon>Metazoa</taxon>
        <taxon>Chordata</taxon>
        <taxon>Craniata</taxon>
        <taxon>Vertebrata</taxon>
        <taxon>Euteleostomi</taxon>
        <taxon>Actinopterygii</taxon>
        <taxon>Neopterygii</taxon>
        <taxon>Teleostei</taxon>
        <taxon>Neoteleostei</taxon>
        <taxon>Acanthomorphata</taxon>
        <taxon>Carangaria</taxon>
        <taxon>Pleuronectiformes</taxon>
        <taxon>Pleuronectoidei</taxon>
        <taxon>Scophthalmidae</taxon>
        <taxon>Scophthalmus</taxon>
    </lineage>
</organism>
<proteinExistence type="predicted"/>
<keyword evidence="1" id="KW-0472">Membrane</keyword>
<dbReference type="Ensembl" id="ENSSMAT00000043076.1">
    <property type="protein sequence ID" value="ENSSMAP00000049044.1"/>
    <property type="gene ID" value="ENSSMAG00000037385.1"/>
</dbReference>
<dbReference type="AlphaFoldDB" id="A0A8D3CP36"/>
<evidence type="ECO:0000256" key="1">
    <source>
        <dbReference type="SAM" id="Phobius"/>
    </source>
</evidence>
<reference evidence="2" key="2">
    <citation type="submission" date="2025-08" db="UniProtKB">
        <authorList>
            <consortium name="Ensembl"/>
        </authorList>
    </citation>
    <scope>IDENTIFICATION</scope>
</reference>
<evidence type="ECO:0000313" key="3">
    <source>
        <dbReference type="Proteomes" id="UP000694558"/>
    </source>
</evidence>
<keyword evidence="1" id="KW-0812">Transmembrane</keyword>